<reference evidence="7" key="1">
    <citation type="submission" date="2023-04" db="EMBL/GenBank/DDBJ databases">
        <title>Black Yeasts Isolated from many extreme environments.</title>
        <authorList>
            <person name="Coleine C."/>
            <person name="Stajich J.E."/>
            <person name="Selbmann L."/>
        </authorList>
    </citation>
    <scope>NUCLEOTIDE SEQUENCE</scope>
    <source>
        <strain evidence="7">CCFEE 5312</strain>
    </source>
</reference>
<evidence type="ECO:0000256" key="2">
    <source>
        <dbReference type="ARBA" id="ARBA00012003"/>
    </source>
</evidence>
<dbReference type="Pfam" id="PF07942">
    <property type="entry name" value="CARME"/>
    <property type="match status" value="1"/>
</dbReference>
<evidence type="ECO:0000313" key="7">
    <source>
        <dbReference type="EMBL" id="KAK3057552.1"/>
    </source>
</evidence>
<dbReference type="SMART" id="SM01296">
    <property type="entry name" value="N2227"/>
    <property type="match status" value="1"/>
</dbReference>
<comment type="caution">
    <text evidence="7">The sequence shown here is derived from an EMBL/GenBank/DDBJ whole genome shotgun (WGS) entry which is preliminary data.</text>
</comment>
<dbReference type="PANTHER" id="PTHR12303:SF6">
    <property type="entry name" value="CARNOSINE N-METHYLTRANSFERASE"/>
    <property type="match status" value="1"/>
</dbReference>
<dbReference type="EC" id="2.1.1.22" evidence="2"/>
<evidence type="ECO:0000256" key="3">
    <source>
        <dbReference type="ARBA" id="ARBA00022603"/>
    </source>
</evidence>
<dbReference type="InterPro" id="IPR029063">
    <property type="entry name" value="SAM-dependent_MTases_sf"/>
</dbReference>
<keyword evidence="5" id="KW-0949">S-adenosyl-L-methionine</keyword>
<feature type="region of interest" description="Disordered" evidence="6">
    <location>
        <begin position="327"/>
        <end position="347"/>
    </location>
</feature>
<dbReference type="GO" id="GO:0032259">
    <property type="term" value="P:methylation"/>
    <property type="evidence" value="ECO:0007669"/>
    <property type="project" value="UniProtKB-KW"/>
</dbReference>
<evidence type="ECO:0000256" key="5">
    <source>
        <dbReference type="ARBA" id="ARBA00022691"/>
    </source>
</evidence>
<dbReference type="SUPFAM" id="SSF53335">
    <property type="entry name" value="S-adenosyl-L-methionine-dependent methyltransferases"/>
    <property type="match status" value="1"/>
</dbReference>
<comment type="similarity">
    <text evidence="1">Belongs to the carnosine N-methyltransferase family.</text>
</comment>
<dbReference type="EMBL" id="JAWDJX010000003">
    <property type="protein sequence ID" value="KAK3057552.1"/>
    <property type="molecule type" value="Genomic_DNA"/>
</dbReference>
<name>A0AAJ0GHA5_9PEZI</name>
<evidence type="ECO:0000256" key="6">
    <source>
        <dbReference type="SAM" id="MobiDB-lite"/>
    </source>
</evidence>
<keyword evidence="8" id="KW-1185">Reference proteome</keyword>
<evidence type="ECO:0000313" key="8">
    <source>
        <dbReference type="Proteomes" id="UP001271007"/>
    </source>
</evidence>
<dbReference type="Gene3D" id="3.40.50.150">
    <property type="entry name" value="Vaccinia Virus protein VP39"/>
    <property type="match status" value="1"/>
</dbReference>
<dbReference type="InterPro" id="IPR012901">
    <property type="entry name" value="CARME"/>
</dbReference>
<evidence type="ECO:0000256" key="1">
    <source>
        <dbReference type="ARBA" id="ARBA00010086"/>
    </source>
</evidence>
<evidence type="ECO:0000256" key="4">
    <source>
        <dbReference type="ARBA" id="ARBA00022679"/>
    </source>
</evidence>
<feature type="compositionally biased region" description="Polar residues" evidence="6">
    <location>
        <begin position="333"/>
        <end position="347"/>
    </location>
</feature>
<organism evidence="7 8">
    <name type="scientific">Extremus antarcticus</name>
    <dbReference type="NCBI Taxonomy" id="702011"/>
    <lineage>
        <taxon>Eukaryota</taxon>
        <taxon>Fungi</taxon>
        <taxon>Dikarya</taxon>
        <taxon>Ascomycota</taxon>
        <taxon>Pezizomycotina</taxon>
        <taxon>Dothideomycetes</taxon>
        <taxon>Dothideomycetidae</taxon>
        <taxon>Mycosphaerellales</taxon>
        <taxon>Extremaceae</taxon>
        <taxon>Extremus</taxon>
    </lineage>
</organism>
<keyword evidence="3" id="KW-0489">Methyltransferase</keyword>
<protein>
    <recommendedName>
        <fullName evidence="2">carnosine N-methyltransferase</fullName>
        <ecNumber evidence="2">2.1.1.22</ecNumber>
    </recommendedName>
</protein>
<dbReference type="GO" id="GO:0030735">
    <property type="term" value="F:carnosine N-methyltransferase activity"/>
    <property type="evidence" value="ECO:0007669"/>
    <property type="project" value="UniProtKB-EC"/>
</dbReference>
<sequence length="412" mass="46137">MAEDEKTDGGPQSDPREQRILLAALNSFRQYRSAAHYNITHLRRQSFYSLSAEHLDILCEQQIDFPGFLREVDSAVDHNADIAEAIYHHGVRMFNIDRLATPNIGSTTPNDVDKAQSTIKQLYRDWSSEGAPERNASCDPILAALTTYLPAPSSERHKYHVLVPGAGLGRLLFEIVKAGYTATGNEISYHQMMASSYMLNATTTPGQHILHPWVHSFSNHRRREDQLQQVLIPDVLPAIVLYATPSDVHWSQRMSMASGDFCVVYKQPEYQDKFDAVTTCFFIDTAPNVIHYIETVKHCLRTGGLWINHGPLQWHFESCPTPAEAARKHDDANSTTTNVGSLEIQPTATKDGIGEAGSFELTDAEIQQLLVRLGFEVLETKVAPSGDTGYIHNPQSMLQTAYRPSFWVAKKL</sequence>
<accession>A0AAJ0GHA5</accession>
<proteinExistence type="inferred from homology"/>
<dbReference type="PANTHER" id="PTHR12303">
    <property type="entry name" value="CARNOSINE N-METHYLTRANSFERASE"/>
    <property type="match status" value="1"/>
</dbReference>
<keyword evidence="4" id="KW-0808">Transferase</keyword>
<gene>
    <name evidence="7" type="ORF">LTR09_001736</name>
</gene>
<dbReference type="AlphaFoldDB" id="A0AAJ0GHA5"/>
<dbReference type="Proteomes" id="UP001271007">
    <property type="component" value="Unassembled WGS sequence"/>
</dbReference>